<dbReference type="OrthoDB" id="6867088at2"/>
<name>A0A095SAP4_9GAMM</name>
<accession>A0A095SAP4</accession>
<proteinExistence type="predicted"/>
<sequence>MSQNIKFVPNPYTAGGSMREDVFSVQFSVYVELEIGLLDNDRVSTYSQSSSHFVGGAPTVSEAVDLASQFLAKYSHDDALDAVAREYICPEEDCLEWSSAQSVRIYDREHRLIMGGAAAGSTVTWVEPVTSIPERAEVEAKIEALLSEASFEAGWDNYSTAKGLRRTAERLRWKLSPSPIVLTPYFAQELAQKGLFASH</sequence>
<dbReference type="RefSeq" id="WP_052041720.1">
    <property type="nucleotide sequence ID" value="NZ_ARXV01000024.1"/>
</dbReference>
<evidence type="ECO:0000313" key="1">
    <source>
        <dbReference type="EMBL" id="KGD61686.1"/>
    </source>
</evidence>
<keyword evidence="2" id="KW-1185">Reference proteome</keyword>
<gene>
    <name evidence="1" type="ORF">Y5S_03694</name>
</gene>
<dbReference type="eggNOG" id="ENOG5030HBI">
    <property type="taxonomic scope" value="Bacteria"/>
</dbReference>
<dbReference type="Proteomes" id="UP000029444">
    <property type="component" value="Unassembled WGS sequence"/>
</dbReference>
<reference evidence="1 2" key="1">
    <citation type="submission" date="2012-09" db="EMBL/GenBank/DDBJ databases">
        <title>Genome Sequence of alkane-degrading Bacterium Alcanivorax sp. 19-m-6.</title>
        <authorList>
            <person name="Lai Q."/>
            <person name="Shao Z."/>
        </authorList>
    </citation>
    <scope>NUCLEOTIDE SEQUENCE [LARGE SCALE GENOMIC DNA]</scope>
    <source>
        <strain evidence="1 2">19-m-6</strain>
    </source>
</reference>
<evidence type="ECO:0000313" key="2">
    <source>
        <dbReference type="Proteomes" id="UP000029444"/>
    </source>
</evidence>
<dbReference type="AlphaFoldDB" id="A0A095SAP4"/>
<organism evidence="1 2">
    <name type="scientific">Alcanivorax nanhaiticus</name>
    <dbReference type="NCBI Taxonomy" id="1177154"/>
    <lineage>
        <taxon>Bacteria</taxon>
        <taxon>Pseudomonadati</taxon>
        <taxon>Pseudomonadota</taxon>
        <taxon>Gammaproteobacteria</taxon>
        <taxon>Oceanospirillales</taxon>
        <taxon>Alcanivoracaceae</taxon>
        <taxon>Alcanivorax</taxon>
    </lineage>
</organism>
<protein>
    <submittedName>
        <fullName evidence="1">Uncharacterized protein</fullName>
    </submittedName>
</protein>
<dbReference type="EMBL" id="ARXV01000024">
    <property type="protein sequence ID" value="KGD61686.1"/>
    <property type="molecule type" value="Genomic_DNA"/>
</dbReference>
<comment type="caution">
    <text evidence="1">The sequence shown here is derived from an EMBL/GenBank/DDBJ whole genome shotgun (WGS) entry which is preliminary data.</text>
</comment>